<dbReference type="InterPro" id="IPR015422">
    <property type="entry name" value="PyrdxlP-dep_Trfase_small"/>
</dbReference>
<keyword evidence="6" id="KW-0808">Transferase</keyword>
<dbReference type="PANTHER" id="PTHR30244:SF36">
    <property type="entry name" value="3-OXO-GLUCOSE-6-PHOSPHATE:GLUTAMATE AMINOTRANSFERASE"/>
    <property type="match status" value="1"/>
</dbReference>
<dbReference type="PANTHER" id="PTHR30244">
    <property type="entry name" value="TRANSAMINASE"/>
    <property type="match status" value="1"/>
</dbReference>
<evidence type="ECO:0000256" key="5">
    <source>
        <dbReference type="RuleBase" id="RU004508"/>
    </source>
</evidence>
<dbReference type="FunFam" id="3.40.640.10:FF:000089">
    <property type="entry name" value="Aminotransferase, DegT/DnrJ/EryC1/StrS family"/>
    <property type="match status" value="1"/>
</dbReference>
<dbReference type="InterPro" id="IPR015424">
    <property type="entry name" value="PyrdxlP-dep_Trfase"/>
</dbReference>
<evidence type="ECO:0000313" key="6">
    <source>
        <dbReference type="EMBL" id="KIL97804.1"/>
    </source>
</evidence>
<feature type="modified residue" description="N6-(pyridoxal phosphate)lysine" evidence="4">
    <location>
        <position position="188"/>
    </location>
</feature>
<dbReference type="EMBL" id="JXSL01000030">
    <property type="protein sequence ID" value="KIL97804.1"/>
    <property type="molecule type" value="Genomic_DNA"/>
</dbReference>
<organism evidence="6 7">
    <name type="scientific">Paramagnetospirillum magnetotacticum MS-1</name>
    <dbReference type="NCBI Taxonomy" id="272627"/>
    <lineage>
        <taxon>Bacteria</taxon>
        <taxon>Pseudomonadati</taxon>
        <taxon>Pseudomonadota</taxon>
        <taxon>Alphaproteobacteria</taxon>
        <taxon>Rhodospirillales</taxon>
        <taxon>Magnetospirillaceae</taxon>
        <taxon>Paramagnetospirillum</taxon>
    </lineage>
</organism>
<protein>
    <submittedName>
        <fullName evidence="6">Aminotransferase</fullName>
    </submittedName>
</protein>
<dbReference type="InterPro" id="IPR015421">
    <property type="entry name" value="PyrdxlP-dep_Trfase_major"/>
</dbReference>
<comment type="similarity">
    <text evidence="2 5">Belongs to the DegT/DnrJ/EryC1 family.</text>
</comment>
<name>A0A0C2YDL2_PARME</name>
<evidence type="ECO:0000256" key="3">
    <source>
        <dbReference type="PIRSR" id="PIRSR000390-1"/>
    </source>
</evidence>
<dbReference type="GO" id="GO:0030170">
    <property type="term" value="F:pyridoxal phosphate binding"/>
    <property type="evidence" value="ECO:0007669"/>
    <property type="project" value="UniProtKB-ARBA"/>
</dbReference>
<dbReference type="Gene3D" id="3.90.1150.10">
    <property type="entry name" value="Aspartate Aminotransferase, domain 1"/>
    <property type="match status" value="1"/>
</dbReference>
<sequence>MADNIPLVDLKAQFRSIEADVNAAIAAVLARGDFILGKDVDGFEKEFAAFSGASHSVGCANGTDALQLAMMALDIGPGDEVIVPAMTFIATALGVSLAGATPVLVDVEAETGLLDPAKAEAAITPKTKAILPVHLFGQMANLKALKAICDKHKLYLVEDAAQAHGASRDGLKAGTVGSIGCFSFYPGKNLGAYGDAGGLLTNDPALAQKLFLLRHLGSSKKYHHEIIGPNSRLDTIQAAILRVKLPHLAGWNDARRKHAKRYDAALADIKGVRLTKSDPGSVYHLYVIRVEERDRVLKALNEAGIGAGIHYPFALHELEAYASLGHKPGAFPMAEDWAHHCISLPIYAELPDDAASRAAAVLRQVI</sequence>
<comment type="caution">
    <text evidence="6">The sequence shown here is derived from an EMBL/GenBank/DDBJ whole genome shotgun (WGS) entry which is preliminary data.</text>
</comment>
<dbReference type="SUPFAM" id="SSF53383">
    <property type="entry name" value="PLP-dependent transferases"/>
    <property type="match status" value="1"/>
</dbReference>
<keyword evidence="7" id="KW-1185">Reference proteome</keyword>
<dbReference type="AlphaFoldDB" id="A0A0C2YDL2"/>
<dbReference type="CDD" id="cd00616">
    <property type="entry name" value="AHBA_syn"/>
    <property type="match status" value="1"/>
</dbReference>
<dbReference type="RefSeq" id="WP_009871316.1">
    <property type="nucleotide sequence ID" value="NZ_JXSL01000030.1"/>
</dbReference>
<evidence type="ECO:0000256" key="4">
    <source>
        <dbReference type="PIRSR" id="PIRSR000390-2"/>
    </source>
</evidence>
<proteinExistence type="inferred from homology"/>
<dbReference type="GO" id="GO:0000271">
    <property type="term" value="P:polysaccharide biosynthetic process"/>
    <property type="evidence" value="ECO:0007669"/>
    <property type="project" value="TreeGrafter"/>
</dbReference>
<evidence type="ECO:0000256" key="1">
    <source>
        <dbReference type="ARBA" id="ARBA00022898"/>
    </source>
</evidence>
<feature type="active site" description="Proton acceptor" evidence="3">
    <location>
        <position position="188"/>
    </location>
</feature>
<gene>
    <name evidence="6" type="ORF">CCC_00865</name>
</gene>
<dbReference type="PIRSF" id="PIRSF000390">
    <property type="entry name" value="PLP_StrS"/>
    <property type="match status" value="1"/>
</dbReference>
<keyword evidence="6" id="KW-0032">Aminotransferase</keyword>
<dbReference type="Proteomes" id="UP000031971">
    <property type="component" value="Unassembled WGS sequence"/>
</dbReference>
<dbReference type="GO" id="GO:0008483">
    <property type="term" value="F:transaminase activity"/>
    <property type="evidence" value="ECO:0007669"/>
    <property type="project" value="UniProtKB-KW"/>
</dbReference>
<dbReference type="Pfam" id="PF01041">
    <property type="entry name" value="DegT_DnrJ_EryC1"/>
    <property type="match status" value="1"/>
</dbReference>
<keyword evidence="1 4" id="KW-0663">Pyridoxal phosphate</keyword>
<dbReference type="Gene3D" id="3.40.640.10">
    <property type="entry name" value="Type I PLP-dependent aspartate aminotransferase-like (Major domain)"/>
    <property type="match status" value="1"/>
</dbReference>
<evidence type="ECO:0000313" key="7">
    <source>
        <dbReference type="Proteomes" id="UP000031971"/>
    </source>
</evidence>
<reference evidence="6 7" key="1">
    <citation type="submission" date="2015-01" db="EMBL/GenBank/DDBJ databases">
        <title>Genome Sequence of Magnetospirillum magnetotacticum Strain MS-1.</title>
        <authorList>
            <person name="Marinov G.K."/>
            <person name="Smalley M.D."/>
            <person name="DeSalvo G."/>
        </authorList>
    </citation>
    <scope>NUCLEOTIDE SEQUENCE [LARGE SCALE GENOMIC DNA]</scope>
    <source>
        <strain evidence="6 7">MS-1</strain>
    </source>
</reference>
<evidence type="ECO:0000256" key="2">
    <source>
        <dbReference type="ARBA" id="ARBA00037999"/>
    </source>
</evidence>
<accession>A0A0C2YDL2</accession>
<dbReference type="InterPro" id="IPR000653">
    <property type="entry name" value="DegT/StrS_aminotransferase"/>
</dbReference>
<dbReference type="STRING" id="272627.CCC_00865"/>